<feature type="domain" description="Methyl-accepting transducer" evidence="11">
    <location>
        <begin position="268"/>
        <end position="508"/>
    </location>
</feature>
<protein>
    <submittedName>
        <fullName evidence="13">Methyl-accepting chemotaxis protein</fullName>
    </submittedName>
</protein>
<evidence type="ECO:0000256" key="4">
    <source>
        <dbReference type="ARBA" id="ARBA00022692"/>
    </source>
</evidence>
<accession>A0ABX8NCR6</accession>
<dbReference type="SMART" id="SM00283">
    <property type="entry name" value="MA"/>
    <property type="match status" value="1"/>
</dbReference>
<evidence type="ECO:0000256" key="6">
    <source>
        <dbReference type="ARBA" id="ARBA00023136"/>
    </source>
</evidence>
<sequence length="544" mass="58339">MGNLRLQTKLLLSLTLVNLISITAFISYAQYSKSQDIRQQIDNRLRTVAYAVPRVLGADYLTRTREANGLKAGEYEAQVRNLGEYAREVNLKYAYSLMVDAQGKVAYLADSANAGDIAGGTYSKHLEHYSDASPAVIEASRSNQEQFDEYTDSFGSFRSIFLPLHNADGQQYIVGVDVTLDALNAAIQASLERLLLIGAASFLVGLLLSWLAARMLVRGIHHLTGQLNYIAEQRDLSTTVTVLNGDETGQMGKHLANLLQDLRQTLGNASGMAESNQRLAEIFLQLADEINLRIRQAGGQLADINQHGQSIRQAAENSSSLADTVRLDLKSAVGELSLTHQELKRLIGDVHGSTSASIELASDLQHLSREAEKIGQVLQMVAAISDQTNLLALNAAIEAARAGAAGRGFAVVADEVRKLAGQTQGVLNDANQVINAVTSGIRQIAERMSSTAEQSRSLAQSSDSTLGVIDGLVRQMGQVSGAMDRALTSSEEIQHAVTDIAGRLGGMHESFAHTSQGIAEIHDSATTLGSTARALKGGLSAFRT</sequence>
<name>A0ABX8NCR6_9PSED</name>
<keyword evidence="6 10" id="KW-0472">Membrane</keyword>
<dbReference type="Pfam" id="PF00015">
    <property type="entry name" value="MCPsignal"/>
    <property type="match status" value="1"/>
</dbReference>
<evidence type="ECO:0000256" key="9">
    <source>
        <dbReference type="PROSITE-ProRule" id="PRU00284"/>
    </source>
</evidence>
<dbReference type="InterPro" id="IPR004089">
    <property type="entry name" value="MCPsignal_dom"/>
</dbReference>
<feature type="domain" description="HAMP" evidence="12">
    <location>
        <begin position="214"/>
        <end position="267"/>
    </location>
</feature>
<evidence type="ECO:0000313" key="14">
    <source>
        <dbReference type="Proteomes" id="UP001046350"/>
    </source>
</evidence>
<dbReference type="PROSITE" id="PS50111">
    <property type="entry name" value="CHEMOTAXIS_TRANSDUC_2"/>
    <property type="match status" value="1"/>
</dbReference>
<evidence type="ECO:0000256" key="2">
    <source>
        <dbReference type="ARBA" id="ARBA00022475"/>
    </source>
</evidence>
<proteinExistence type="inferred from homology"/>
<dbReference type="PROSITE" id="PS50885">
    <property type="entry name" value="HAMP"/>
    <property type="match status" value="1"/>
</dbReference>
<keyword evidence="3" id="KW-0488">Methylation</keyword>
<dbReference type="Proteomes" id="UP001046350">
    <property type="component" value="Chromosome"/>
</dbReference>
<keyword evidence="2" id="KW-1003">Cell membrane</keyword>
<dbReference type="EMBL" id="CP077076">
    <property type="protein sequence ID" value="QXH54169.1"/>
    <property type="molecule type" value="Genomic_DNA"/>
</dbReference>
<dbReference type="PANTHER" id="PTHR32089">
    <property type="entry name" value="METHYL-ACCEPTING CHEMOTAXIS PROTEIN MCPB"/>
    <property type="match status" value="1"/>
</dbReference>
<evidence type="ECO:0000256" key="5">
    <source>
        <dbReference type="ARBA" id="ARBA00022989"/>
    </source>
</evidence>
<keyword evidence="4 10" id="KW-0812">Transmembrane</keyword>
<feature type="transmembrane region" description="Helical" evidence="10">
    <location>
        <begin position="194"/>
        <end position="213"/>
    </location>
</feature>
<dbReference type="InterPro" id="IPR003660">
    <property type="entry name" value="HAMP_dom"/>
</dbReference>
<evidence type="ECO:0000256" key="7">
    <source>
        <dbReference type="ARBA" id="ARBA00023224"/>
    </source>
</evidence>
<organism evidence="13 14">
    <name type="scientific">Pseudomonas fakonensis</name>
    <dbReference type="NCBI Taxonomy" id="2842355"/>
    <lineage>
        <taxon>Bacteria</taxon>
        <taxon>Pseudomonadati</taxon>
        <taxon>Pseudomonadota</taxon>
        <taxon>Gammaproteobacteria</taxon>
        <taxon>Pseudomonadales</taxon>
        <taxon>Pseudomonadaceae</taxon>
        <taxon>Pseudomonas</taxon>
    </lineage>
</organism>
<dbReference type="PANTHER" id="PTHR32089:SF112">
    <property type="entry name" value="LYSOZYME-LIKE PROTEIN-RELATED"/>
    <property type="match status" value="1"/>
</dbReference>
<keyword evidence="14" id="KW-1185">Reference proteome</keyword>
<evidence type="ECO:0000313" key="13">
    <source>
        <dbReference type="EMBL" id="QXH54169.1"/>
    </source>
</evidence>
<evidence type="ECO:0000256" key="3">
    <source>
        <dbReference type="ARBA" id="ARBA00022481"/>
    </source>
</evidence>
<keyword evidence="7 9" id="KW-0807">Transducer</keyword>
<evidence type="ECO:0000256" key="10">
    <source>
        <dbReference type="SAM" id="Phobius"/>
    </source>
</evidence>
<reference evidence="13" key="1">
    <citation type="journal article" date="2021" name="Microorganisms">
        <title>The Ever-Expanding Pseudomonas Genus: Description of 43 New Species and Partition of the Pseudomonas putida Group.</title>
        <authorList>
            <person name="Girard L."/>
            <person name="Lood C."/>
            <person name="Hofte M."/>
            <person name="Vandamme P."/>
            <person name="Rokni-Zadeh H."/>
            <person name="van Noort V."/>
            <person name="Lavigne R."/>
            <person name="De Mot R."/>
        </authorList>
    </citation>
    <scope>NUCLEOTIDE SEQUENCE</scope>
    <source>
        <strain evidence="13">COW40</strain>
    </source>
</reference>
<evidence type="ECO:0000256" key="1">
    <source>
        <dbReference type="ARBA" id="ARBA00004236"/>
    </source>
</evidence>
<evidence type="ECO:0000259" key="11">
    <source>
        <dbReference type="PROSITE" id="PS50111"/>
    </source>
</evidence>
<evidence type="ECO:0000259" key="12">
    <source>
        <dbReference type="PROSITE" id="PS50885"/>
    </source>
</evidence>
<comment type="subcellular location">
    <subcellularLocation>
        <location evidence="1">Cell membrane</location>
    </subcellularLocation>
</comment>
<evidence type="ECO:0000256" key="8">
    <source>
        <dbReference type="ARBA" id="ARBA00029447"/>
    </source>
</evidence>
<comment type="similarity">
    <text evidence="8">Belongs to the methyl-accepting chemotaxis (MCP) protein family.</text>
</comment>
<gene>
    <name evidence="13" type="ORF">KSS94_09995</name>
</gene>
<keyword evidence="5 10" id="KW-1133">Transmembrane helix</keyword>